<organism evidence="1 2">
    <name type="scientific">Purpureocillium lilacinum</name>
    <name type="common">Paecilomyces lilacinus</name>
    <dbReference type="NCBI Taxonomy" id="33203"/>
    <lineage>
        <taxon>Eukaryota</taxon>
        <taxon>Fungi</taxon>
        <taxon>Dikarya</taxon>
        <taxon>Ascomycota</taxon>
        <taxon>Pezizomycotina</taxon>
        <taxon>Sordariomycetes</taxon>
        <taxon>Hypocreomycetidae</taxon>
        <taxon>Hypocreales</taxon>
        <taxon>Ophiocordycipitaceae</taxon>
        <taxon>Purpureocillium</taxon>
    </lineage>
</organism>
<proteinExistence type="predicted"/>
<dbReference type="Proteomes" id="UP001638806">
    <property type="component" value="Unassembled WGS sequence"/>
</dbReference>
<comment type="caution">
    <text evidence="1">The sequence shown here is derived from an EMBL/GenBank/DDBJ whole genome shotgun (WGS) entry which is preliminary data.</text>
</comment>
<name>A0ACC4E6E0_PURLI</name>
<dbReference type="EMBL" id="JBGNUJ010000002">
    <property type="protein sequence ID" value="KAL3963898.1"/>
    <property type="molecule type" value="Genomic_DNA"/>
</dbReference>
<gene>
    <name evidence="1" type="ORF">ACCO45_000902</name>
</gene>
<reference evidence="1" key="1">
    <citation type="submission" date="2024-12" db="EMBL/GenBank/DDBJ databases">
        <title>Comparative genomics and development of molecular markers within Purpureocillium lilacinum and among Purpureocillium species.</title>
        <authorList>
            <person name="Yeh Z.-Y."/>
            <person name="Ni N.-T."/>
            <person name="Lo P.-H."/>
            <person name="Mushyakhwo K."/>
            <person name="Lin C.-F."/>
            <person name="Nai Y.-S."/>
        </authorList>
    </citation>
    <scope>NUCLEOTIDE SEQUENCE</scope>
    <source>
        <strain evidence="1">NCHU-NPUST-175</strain>
    </source>
</reference>
<keyword evidence="2" id="KW-1185">Reference proteome</keyword>
<evidence type="ECO:0000313" key="1">
    <source>
        <dbReference type="EMBL" id="KAL3963898.1"/>
    </source>
</evidence>
<evidence type="ECO:0000313" key="2">
    <source>
        <dbReference type="Proteomes" id="UP001638806"/>
    </source>
</evidence>
<accession>A0ACC4E6E0</accession>
<sequence>MHSQVPGAVLARRPVPPPGYPTGVTQPSGQPIVTDLRAPPPPTATGRTHHERAADQHMGSTEPWATGNQSPVAHQSRTDRGRAPAALWALAPSAAPSSWVSSVVGATRRAGAALAPVTPVCRPASLQVVGERMDFVRQAEQGGEGKAASGRSLSHQDKISNTSRRDA</sequence>
<protein>
    <submittedName>
        <fullName evidence="1">Uncharacterized protein</fullName>
    </submittedName>
</protein>